<dbReference type="Gene3D" id="2.60.120.40">
    <property type="match status" value="1"/>
</dbReference>
<dbReference type="SUPFAM" id="SSF49842">
    <property type="entry name" value="TNF-like"/>
    <property type="match status" value="1"/>
</dbReference>
<evidence type="ECO:0000313" key="3">
    <source>
        <dbReference type="Proteomes" id="UP000290608"/>
    </source>
</evidence>
<feature type="signal peptide" evidence="1">
    <location>
        <begin position="1"/>
        <end position="18"/>
    </location>
</feature>
<dbReference type="RefSeq" id="WP_073098242.1">
    <property type="nucleotide sequence ID" value="NZ_QOVL01000004.1"/>
</dbReference>
<dbReference type="AlphaFoldDB" id="A0A4Q0PPN0"/>
<organism evidence="2 3">
    <name type="scientific">Leeuwenhoekiella marinoflava</name>
    <dbReference type="NCBI Taxonomy" id="988"/>
    <lineage>
        <taxon>Bacteria</taxon>
        <taxon>Pseudomonadati</taxon>
        <taxon>Bacteroidota</taxon>
        <taxon>Flavobacteriia</taxon>
        <taxon>Flavobacteriales</taxon>
        <taxon>Flavobacteriaceae</taxon>
        <taxon>Leeuwenhoekiella</taxon>
    </lineage>
</organism>
<dbReference type="Proteomes" id="UP000290608">
    <property type="component" value="Unassembled WGS sequence"/>
</dbReference>
<accession>A0A4Q0PPN0</accession>
<evidence type="ECO:0000256" key="1">
    <source>
        <dbReference type="SAM" id="SignalP"/>
    </source>
</evidence>
<reference evidence="2 3" key="1">
    <citation type="submission" date="2018-07" db="EMBL/GenBank/DDBJ databases">
        <title>Leeuwenhoekiella genomics.</title>
        <authorList>
            <person name="Tahon G."/>
            <person name="Willems A."/>
        </authorList>
    </citation>
    <scope>NUCLEOTIDE SEQUENCE [LARGE SCALE GENOMIC DNA]</scope>
    <source>
        <strain evidence="2 3">LMG 1345</strain>
    </source>
</reference>
<feature type="chain" id="PRO_5020307111" description="C1q domain-containing protein" evidence="1">
    <location>
        <begin position="19"/>
        <end position="229"/>
    </location>
</feature>
<comment type="caution">
    <text evidence="2">The sequence shown here is derived from an EMBL/GenBank/DDBJ whole genome shotgun (WGS) entry which is preliminary data.</text>
</comment>
<proteinExistence type="predicted"/>
<name>A0A4Q0PPN0_9FLAO</name>
<keyword evidence="1" id="KW-0732">Signal</keyword>
<evidence type="ECO:0008006" key="4">
    <source>
        <dbReference type="Google" id="ProtNLM"/>
    </source>
</evidence>
<dbReference type="InterPro" id="IPR008983">
    <property type="entry name" value="Tumour_necrosis_fac-like_dom"/>
</dbReference>
<dbReference type="EMBL" id="QOVL01000004">
    <property type="protein sequence ID" value="RXG32142.1"/>
    <property type="molecule type" value="Genomic_DNA"/>
</dbReference>
<protein>
    <recommendedName>
        <fullName evidence="4">C1q domain-containing protein</fullName>
    </recommendedName>
</protein>
<sequence length="229" mass="24860">MRKILLLFFVMYNMLVFSQVGVGTTEPHPDAMLDINGALRIRSYGEGSDNSAKDSIAVLDGRGIVHRIATKKLLANMDKSLVKAKLTTNFAITLGSYVPIKFNSEDFDIKGEFDTATGLFTALDSGIYRVTSQIKTTGVSVGDLGLAIYKINSAGSVDTKIAEERFVNVGVELSILLTVNVSPPTRTVSTLVKLDAGEKINFRLYSLVSLNLSGTTDGYDSFCTIEQVR</sequence>
<gene>
    <name evidence="2" type="ORF">DSL99_947</name>
</gene>
<evidence type="ECO:0000313" key="2">
    <source>
        <dbReference type="EMBL" id="RXG32142.1"/>
    </source>
</evidence>